<feature type="compositionally biased region" description="Polar residues" evidence="1">
    <location>
        <begin position="1"/>
        <end position="12"/>
    </location>
</feature>
<sequence length="157" mass="17172">MSANTKSPSSKPLSGAGRVDGPPLPGVSGFRTVLDLQEALRHTTVWPNDTCTTTIRALRHIAEDYGGSKADYDSDEESKPEPLIKHNLLEVHRVEPYKIHLYAPGGHFRPHRDTPSTNLVGTFLLGLGDSTHSRYLNVDGMKLSAEGGTWYTFSSTP</sequence>
<dbReference type="HOGENOM" id="CLU_1678161_0_0_1"/>
<dbReference type="AlphaFoldDB" id="A0A067PL74"/>
<gene>
    <name evidence="2" type="ORF">JAAARDRAFT_195404</name>
</gene>
<protein>
    <recommendedName>
        <fullName evidence="4">Prolyl 4-hydroxylase alpha subunit Fe(2+) 2OG dioxygenase domain-containing protein</fullName>
    </recommendedName>
</protein>
<feature type="region of interest" description="Disordered" evidence="1">
    <location>
        <begin position="1"/>
        <end position="24"/>
    </location>
</feature>
<name>A0A067PL74_9AGAM</name>
<keyword evidence="3" id="KW-1185">Reference proteome</keyword>
<dbReference type="EMBL" id="KL197724">
    <property type="protein sequence ID" value="KDQ55549.1"/>
    <property type="molecule type" value="Genomic_DNA"/>
</dbReference>
<evidence type="ECO:0000313" key="3">
    <source>
        <dbReference type="Proteomes" id="UP000027265"/>
    </source>
</evidence>
<organism evidence="2 3">
    <name type="scientific">Jaapia argillacea MUCL 33604</name>
    <dbReference type="NCBI Taxonomy" id="933084"/>
    <lineage>
        <taxon>Eukaryota</taxon>
        <taxon>Fungi</taxon>
        <taxon>Dikarya</taxon>
        <taxon>Basidiomycota</taxon>
        <taxon>Agaricomycotina</taxon>
        <taxon>Agaricomycetes</taxon>
        <taxon>Agaricomycetidae</taxon>
        <taxon>Jaapiales</taxon>
        <taxon>Jaapiaceae</taxon>
        <taxon>Jaapia</taxon>
    </lineage>
</organism>
<accession>A0A067PL74</accession>
<reference evidence="3" key="1">
    <citation type="journal article" date="2014" name="Proc. Natl. Acad. Sci. U.S.A.">
        <title>Extensive sampling of basidiomycete genomes demonstrates inadequacy of the white-rot/brown-rot paradigm for wood decay fungi.</title>
        <authorList>
            <person name="Riley R."/>
            <person name="Salamov A.A."/>
            <person name="Brown D.W."/>
            <person name="Nagy L.G."/>
            <person name="Floudas D."/>
            <person name="Held B.W."/>
            <person name="Levasseur A."/>
            <person name="Lombard V."/>
            <person name="Morin E."/>
            <person name="Otillar R."/>
            <person name="Lindquist E.A."/>
            <person name="Sun H."/>
            <person name="LaButti K.M."/>
            <person name="Schmutz J."/>
            <person name="Jabbour D."/>
            <person name="Luo H."/>
            <person name="Baker S.E."/>
            <person name="Pisabarro A.G."/>
            <person name="Walton J.D."/>
            <person name="Blanchette R.A."/>
            <person name="Henrissat B."/>
            <person name="Martin F."/>
            <person name="Cullen D."/>
            <person name="Hibbett D.S."/>
            <person name="Grigoriev I.V."/>
        </authorList>
    </citation>
    <scope>NUCLEOTIDE SEQUENCE [LARGE SCALE GENOMIC DNA]</scope>
    <source>
        <strain evidence="3">MUCL 33604</strain>
    </source>
</reference>
<evidence type="ECO:0008006" key="4">
    <source>
        <dbReference type="Google" id="ProtNLM"/>
    </source>
</evidence>
<dbReference type="InParanoid" id="A0A067PL74"/>
<evidence type="ECO:0000313" key="2">
    <source>
        <dbReference type="EMBL" id="KDQ55549.1"/>
    </source>
</evidence>
<proteinExistence type="predicted"/>
<evidence type="ECO:0000256" key="1">
    <source>
        <dbReference type="SAM" id="MobiDB-lite"/>
    </source>
</evidence>
<dbReference type="Proteomes" id="UP000027265">
    <property type="component" value="Unassembled WGS sequence"/>
</dbReference>